<name>A0A1B0C597_9MUSC</name>
<proteinExistence type="predicted"/>
<reference evidence="1" key="2">
    <citation type="submission" date="2020-05" db="UniProtKB">
        <authorList>
            <consortium name="EnsemblMetazoa"/>
        </authorList>
    </citation>
    <scope>IDENTIFICATION</scope>
    <source>
        <strain evidence="1">IAEA</strain>
    </source>
</reference>
<organism evidence="1 2">
    <name type="scientific">Glossina palpalis gambiensis</name>
    <dbReference type="NCBI Taxonomy" id="67801"/>
    <lineage>
        <taxon>Eukaryota</taxon>
        <taxon>Metazoa</taxon>
        <taxon>Ecdysozoa</taxon>
        <taxon>Arthropoda</taxon>
        <taxon>Hexapoda</taxon>
        <taxon>Insecta</taxon>
        <taxon>Pterygota</taxon>
        <taxon>Neoptera</taxon>
        <taxon>Endopterygota</taxon>
        <taxon>Diptera</taxon>
        <taxon>Brachycera</taxon>
        <taxon>Muscomorpha</taxon>
        <taxon>Hippoboscoidea</taxon>
        <taxon>Glossinidae</taxon>
        <taxon>Glossina</taxon>
    </lineage>
</organism>
<evidence type="ECO:0000313" key="2">
    <source>
        <dbReference type="Proteomes" id="UP000092460"/>
    </source>
</evidence>
<dbReference type="Proteomes" id="UP000092460">
    <property type="component" value="Unassembled WGS sequence"/>
</dbReference>
<accession>A0A1B0C597</accession>
<evidence type="ECO:0000313" key="1">
    <source>
        <dbReference type="EnsemblMetazoa" id="GPPI049513-PA"/>
    </source>
</evidence>
<dbReference type="AlphaFoldDB" id="A0A1B0C597"/>
<sequence length="118" mass="14378">MNTDIINHQQLSFYIYLTHAVEKARLKWEKRYSWLPGEQHRLLNAADRIYKETCKKYGDSLFQEFANEERLTNWYCSRDQFSFNNNYTESKRLKNRLQKYIPFFYCEGECSNSAHKKV</sequence>
<reference evidence="2" key="1">
    <citation type="submission" date="2015-01" db="EMBL/GenBank/DDBJ databases">
        <authorList>
            <person name="Aksoy S."/>
            <person name="Warren W."/>
            <person name="Wilson R.K."/>
        </authorList>
    </citation>
    <scope>NUCLEOTIDE SEQUENCE [LARGE SCALE GENOMIC DNA]</scope>
    <source>
        <strain evidence="2">IAEA</strain>
    </source>
</reference>
<protein>
    <submittedName>
        <fullName evidence="1">Uncharacterized protein</fullName>
    </submittedName>
</protein>
<keyword evidence="2" id="KW-1185">Reference proteome</keyword>
<dbReference type="EMBL" id="JXJN01025902">
    <property type="status" value="NOT_ANNOTATED_CDS"/>
    <property type="molecule type" value="Genomic_DNA"/>
</dbReference>
<dbReference type="EnsemblMetazoa" id="GPPI049513-RA">
    <property type="protein sequence ID" value="GPPI049513-PA"/>
    <property type="gene ID" value="GPPI049513"/>
</dbReference>
<dbReference type="VEuPathDB" id="VectorBase:GPPI049513"/>